<reference evidence="1 2" key="1">
    <citation type="journal article" date="2018" name="BMC Genomics">
        <title>Genomic comparison of Trypanosoma conorhini and Trypanosoma rangeli to Trypanosoma cruzi strains of high and low virulence.</title>
        <authorList>
            <person name="Bradwell K.R."/>
            <person name="Koparde V.N."/>
            <person name="Matveyev A.V."/>
            <person name="Serrano M.G."/>
            <person name="Alves J.M."/>
            <person name="Parikh H."/>
            <person name="Huang B."/>
            <person name="Lee V."/>
            <person name="Espinosa-Alvarez O."/>
            <person name="Ortiz P.A."/>
            <person name="Costa-Martins A.G."/>
            <person name="Teixeira M.M."/>
            <person name="Buck G.A."/>
        </authorList>
    </citation>
    <scope>NUCLEOTIDE SEQUENCE [LARGE SCALE GENOMIC DNA]</scope>
    <source>
        <strain evidence="1 2">AM80</strain>
    </source>
</reference>
<evidence type="ECO:0000313" key="2">
    <source>
        <dbReference type="Proteomes" id="UP000283634"/>
    </source>
</evidence>
<sequence>MTGEAEYDHHQLQGQPYLILRLNRKPAVGPSHYAACSAAEACRGPQARSSCSRSRSSDSCFVSSPQMYAGRRGEVEVPMPRPKIEFSAVPSTRPVMAGGVAVQSDRSWCDTQRSHASSANTTRAVTCHLEGGAALITDGPSLLFAGRRTAPGGTCAAMQQHVQLFRDPTAMAAMPPQGVTSPVASGAARCRQARLQMLRGSGPLW</sequence>
<dbReference type="EMBL" id="MKGL01000244">
    <property type="protein sequence ID" value="RNF02140.1"/>
    <property type="molecule type" value="Genomic_DNA"/>
</dbReference>
<dbReference type="GeneID" id="40330498"/>
<comment type="caution">
    <text evidence="1">The sequence shown here is derived from an EMBL/GenBank/DDBJ whole genome shotgun (WGS) entry which is preliminary data.</text>
</comment>
<organism evidence="1 2">
    <name type="scientific">Trypanosoma rangeli</name>
    <dbReference type="NCBI Taxonomy" id="5698"/>
    <lineage>
        <taxon>Eukaryota</taxon>
        <taxon>Discoba</taxon>
        <taxon>Euglenozoa</taxon>
        <taxon>Kinetoplastea</taxon>
        <taxon>Metakinetoplastina</taxon>
        <taxon>Trypanosomatida</taxon>
        <taxon>Trypanosomatidae</taxon>
        <taxon>Trypanosoma</taxon>
        <taxon>Herpetosoma</taxon>
    </lineage>
</organism>
<protein>
    <submittedName>
        <fullName evidence="1">Uncharacterized protein</fullName>
    </submittedName>
</protein>
<evidence type="ECO:0000313" key="1">
    <source>
        <dbReference type="EMBL" id="RNF02140.1"/>
    </source>
</evidence>
<name>A0A422N9K0_TRYRA</name>
<dbReference type="AlphaFoldDB" id="A0A422N9K0"/>
<dbReference type="OrthoDB" id="252820at2759"/>
<dbReference type="Proteomes" id="UP000283634">
    <property type="component" value="Unassembled WGS sequence"/>
</dbReference>
<accession>A0A422N9K0</accession>
<gene>
    <name evidence="1" type="ORF">TraAM80_06565</name>
</gene>
<dbReference type="RefSeq" id="XP_029236735.1">
    <property type="nucleotide sequence ID" value="XM_029383407.1"/>
</dbReference>
<proteinExistence type="predicted"/>
<keyword evidence="2" id="KW-1185">Reference proteome</keyword>